<feature type="region of interest" description="Disordered" evidence="1">
    <location>
        <begin position="127"/>
        <end position="162"/>
    </location>
</feature>
<dbReference type="GO" id="GO:0005886">
    <property type="term" value="C:plasma membrane"/>
    <property type="evidence" value="ECO:0007669"/>
    <property type="project" value="TreeGrafter"/>
</dbReference>
<keyword evidence="4" id="KW-1185">Reference proteome</keyword>
<comment type="caution">
    <text evidence="3">The sequence shown here is derived from an EMBL/GenBank/DDBJ whole genome shotgun (WGS) entry which is preliminary data.</text>
</comment>
<dbReference type="PANTHER" id="PTHR13103:SF4">
    <property type="entry name" value="SCHWANNOMIN-INTERACTING PROTEIN 1-LIKE ISOFORM X1"/>
    <property type="match status" value="1"/>
</dbReference>
<evidence type="ECO:0000256" key="1">
    <source>
        <dbReference type="SAM" id="MobiDB-lite"/>
    </source>
</evidence>
<protein>
    <recommendedName>
        <fullName evidence="2">Schwannomin interacting protein 1 C-terminal domain-containing protein</fullName>
    </recommendedName>
</protein>
<feature type="domain" description="Schwannomin interacting protein 1 C-terminal" evidence="2">
    <location>
        <begin position="93"/>
        <end position="150"/>
    </location>
</feature>
<proteinExistence type="predicted"/>
<dbReference type="AlphaFoldDB" id="A0AAD7W8K5"/>
<gene>
    <name evidence="3" type="ORF">AAFF_G00149170</name>
</gene>
<organism evidence="3 4">
    <name type="scientific">Aldrovandia affinis</name>
    <dbReference type="NCBI Taxonomy" id="143900"/>
    <lineage>
        <taxon>Eukaryota</taxon>
        <taxon>Metazoa</taxon>
        <taxon>Chordata</taxon>
        <taxon>Craniata</taxon>
        <taxon>Vertebrata</taxon>
        <taxon>Euteleostomi</taxon>
        <taxon>Actinopterygii</taxon>
        <taxon>Neopterygii</taxon>
        <taxon>Teleostei</taxon>
        <taxon>Notacanthiformes</taxon>
        <taxon>Halosauridae</taxon>
        <taxon>Aldrovandia</taxon>
    </lineage>
</organism>
<evidence type="ECO:0000313" key="4">
    <source>
        <dbReference type="Proteomes" id="UP001221898"/>
    </source>
</evidence>
<dbReference type="EMBL" id="JAINUG010000204">
    <property type="protein sequence ID" value="KAJ8387882.1"/>
    <property type="molecule type" value="Genomic_DNA"/>
</dbReference>
<dbReference type="InterPro" id="IPR039045">
    <property type="entry name" value="SCHIP_1"/>
</dbReference>
<feature type="compositionally biased region" description="Basic and acidic residues" evidence="1">
    <location>
        <begin position="1"/>
        <end position="14"/>
    </location>
</feature>
<evidence type="ECO:0000259" key="2">
    <source>
        <dbReference type="Pfam" id="PF10148"/>
    </source>
</evidence>
<accession>A0AAD7W8K5</accession>
<reference evidence="3" key="1">
    <citation type="journal article" date="2023" name="Science">
        <title>Genome structures resolve the early diversification of teleost fishes.</title>
        <authorList>
            <person name="Parey E."/>
            <person name="Louis A."/>
            <person name="Montfort J."/>
            <person name="Bouchez O."/>
            <person name="Roques C."/>
            <person name="Iampietro C."/>
            <person name="Lluch J."/>
            <person name="Castinel A."/>
            <person name="Donnadieu C."/>
            <person name="Desvignes T."/>
            <person name="Floi Bucao C."/>
            <person name="Jouanno E."/>
            <person name="Wen M."/>
            <person name="Mejri S."/>
            <person name="Dirks R."/>
            <person name="Jansen H."/>
            <person name="Henkel C."/>
            <person name="Chen W.J."/>
            <person name="Zahm M."/>
            <person name="Cabau C."/>
            <person name="Klopp C."/>
            <person name="Thompson A.W."/>
            <person name="Robinson-Rechavi M."/>
            <person name="Braasch I."/>
            <person name="Lecointre G."/>
            <person name="Bobe J."/>
            <person name="Postlethwait J.H."/>
            <person name="Berthelot C."/>
            <person name="Roest Crollius H."/>
            <person name="Guiguen Y."/>
        </authorList>
    </citation>
    <scope>NUCLEOTIDE SEQUENCE</scope>
    <source>
        <strain evidence="3">NC1722</strain>
    </source>
</reference>
<feature type="domain" description="Schwannomin interacting protein 1 C-terminal" evidence="2">
    <location>
        <begin position="205"/>
        <end position="266"/>
    </location>
</feature>
<dbReference type="PANTHER" id="PTHR13103">
    <property type="entry name" value="SCHWANNOMIN INTERACTING PROTEIN 1"/>
    <property type="match status" value="1"/>
</dbReference>
<feature type="compositionally biased region" description="Basic and acidic residues" evidence="1">
    <location>
        <begin position="61"/>
        <end position="72"/>
    </location>
</feature>
<dbReference type="GO" id="GO:0035332">
    <property type="term" value="P:positive regulation of hippo signaling"/>
    <property type="evidence" value="ECO:0007669"/>
    <property type="project" value="TreeGrafter"/>
</dbReference>
<sequence length="268" mass="30267">MEEQKERENEREEEKENDETEDSSQAAKGAALSCQEESSKGDPDLPIMHWEALSLRIAELEKQEEEKRERLKSAGGAEQGSMSGGWGEERDGGSWWEDVEADRSRRITALTSRFHNQKNLQLCFINDSESEDEDEKDEEASGEGPRGSVSCGRGQSKQTSPLMVADGAGRTRGLKLEVRAALSALRDKLWTEQKEERLACQGIEVKRKRLDLSDLQTLNLQQLDSLRESLNQAVHDLSSELVNRLLTRDQLRTEQDAMLMDVEDMTSL</sequence>
<dbReference type="Pfam" id="PF10148">
    <property type="entry name" value="SCHIP-1_C"/>
    <property type="match status" value="2"/>
</dbReference>
<name>A0AAD7W8K5_9TELE</name>
<feature type="region of interest" description="Disordered" evidence="1">
    <location>
        <begin position="1"/>
        <end position="47"/>
    </location>
</feature>
<feature type="region of interest" description="Disordered" evidence="1">
    <location>
        <begin position="61"/>
        <end position="93"/>
    </location>
</feature>
<dbReference type="InterPro" id="IPR015649">
    <property type="entry name" value="SCHIP_1_C"/>
</dbReference>
<dbReference type="GO" id="GO:0030054">
    <property type="term" value="C:cell junction"/>
    <property type="evidence" value="ECO:0007669"/>
    <property type="project" value="TreeGrafter"/>
</dbReference>
<feature type="compositionally biased region" description="Acidic residues" evidence="1">
    <location>
        <begin position="128"/>
        <end position="141"/>
    </location>
</feature>
<evidence type="ECO:0000313" key="3">
    <source>
        <dbReference type="EMBL" id="KAJ8387882.1"/>
    </source>
</evidence>
<dbReference type="Proteomes" id="UP001221898">
    <property type="component" value="Unassembled WGS sequence"/>
</dbReference>